<comment type="caution">
    <text evidence="1">The sequence shown here is derived from an EMBL/GenBank/DDBJ whole genome shotgun (WGS) entry which is preliminary data.</text>
</comment>
<sequence length="178" mass="19124">MSERVVVRRRWVRPVLVASAGLLLVGGVATGWMVGRDGGGGRQEVVAERGRAVMPFDLDRTTHRFTPTATGGTQDVVADEPGDDAQVRLIRQHLKEEAAAFGRGDFGDPASIHGGDMPGLKELTEGYGRVDVRYAERPDGATLTYTTREPALVEALHQWFDAQLGDHGGHAEEGGHAS</sequence>
<evidence type="ECO:0000313" key="1">
    <source>
        <dbReference type="EMBL" id="MFC5022872.1"/>
    </source>
</evidence>
<name>A0ABV9XD92_9ACTN</name>
<evidence type="ECO:0000313" key="2">
    <source>
        <dbReference type="Proteomes" id="UP001595829"/>
    </source>
</evidence>
<protein>
    <submittedName>
        <fullName evidence="1">Aspartate carbamoyltransferase</fullName>
    </submittedName>
</protein>
<dbReference type="EMBL" id="JBHSJD010000007">
    <property type="protein sequence ID" value="MFC5022872.1"/>
    <property type="molecule type" value="Genomic_DNA"/>
</dbReference>
<dbReference type="RefSeq" id="WP_345690454.1">
    <property type="nucleotide sequence ID" value="NZ_BAABIT010000001.1"/>
</dbReference>
<dbReference type="Proteomes" id="UP001595829">
    <property type="component" value="Unassembled WGS sequence"/>
</dbReference>
<gene>
    <name evidence="1" type="ORF">ACFPM3_12095</name>
</gene>
<proteinExistence type="predicted"/>
<accession>A0ABV9XD92</accession>
<keyword evidence="2" id="KW-1185">Reference proteome</keyword>
<organism evidence="1 2">
    <name type="scientific">Streptomyces coeruleoprunus</name>
    <dbReference type="NCBI Taxonomy" id="285563"/>
    <lineage>
        <taxon>Bacteria</taxon>
        <taxon>Bacillati</taxon>
        <taxon>Actinomycetota</taxon>
        <taxon>Actinomycetes</taxon>
        <taxon>Kitasatosporales</taxon>
        <taxon>Streptomycetaceae</taxon>
        <taxon>Streptomyces</taxon>
    </lineage>
</organism>
<reference evidence="2" key="1">
    <citation type="journal article" date="2019" name="Int. J. Syst. Evol. Microbiol.">
        <title>The Global Catalogue of Microorganisms (GCM) 10K type strain sequencing project: providing services to taxonomists for standard genome sequencing and annotation.</title>
        <authorList>
            <consortium name="The Broad Institute Genomics Platform"/>
            <consortium name="The Broad Institute Genome Sequencing Center for Infectious Disease"/>
            <person name="Wu L."/>
            <person name="Ma J."/>
        </authorList>
    </citation>
    <scope>NUCLEOTIDE SEQUENCE [LARGE SCALE GENOMIC DNA]</scope>
    <source>
        <strain evidence="2">CGMCC 4.1648</strain>
    </source>
</reference>